<evidence type="ECO:0000256" key="1">
    <source>
        <dbReference type="SAM" id="MobiDB-lite"/>
    </source>
</evidence>
<accession>A0A497EYU6</accession>
<dbReference type="EMBL" id="QMRA01000110">
    <property type="protein sequence ID" value="RLE52574.1"/>
    <property type="molecule type" value="Genomic_DNA"/>
</dbReference>
<feature type="region of interest" description="Disordered" evidence="1">
    <location>
        <begin position="45"/>
        <end position="65"/>
    </location>
</feature>
<reference evidence="2 3" key="1">
    <citation type="submission" date="2018-06" db="EMBL/GenBank/DDBJ databases">
        <title>Extensive metabolic versatility and redundancy in microbially diverse, dynamic hydrothermal sediments.</title>
        <authorList>
            <person name="Dombrowski N."/>
            <person name="Teske A."/>
            <person name="Baker B.J."/>
        </authorList>
    </citation>
    <scope>NUCLEOTIDE SEQUENCE [LARGE SCALE GENOMIC DNA]</scope>
    <source>
        <strain evidence="2">B20_G2</strain>
    </source>
</reference>
<evidence type="ECO:0000313" key="2">
    <source>
        <dbReference type="EMBL" id="RLE52574.1"/>
    </source>
</evidence>
<gene>
    <name evidence="2" type="ORF">DRJ26_04545</name>
</gene>
<feature type="compositionally biased region" description="Basic and acidic residues" evidence="1">
    <location>
        <begin position="47"/>
        <end position="65"/>
    </location>
</feature>
<protein>
    <submittedName>
        <fullName evidence="2">Uncharacterized protein</fullName>
    </submittedName>
</protein>
<name>A0A497EYU6_9CREN</name>
<sequence length="65" mass="7808">MAEKKKEDIERGWLDPERVPKAFWRVCPNICFAIRCPYWSKCWKPSEAPKEEAEEKKEVEEHEGE</sequence>
<evidence type="ECO:0000313" key="3">
    <source>
        <dbReference type="Proteomes" id="UP000269499"/>
    </source>
</evidence>
<dbReference type="AlphaFoldDB" id="A0A497EYU6"/>
<proteinExistence type="predicted"/>
<comment type="caution">
    <text evidence="2">The sequence shown here is derived from an EMBL/GenBank/DDBJ whole genome shotgun (WGS) entry which is preliminary data.</text>
</comment>
<dbReference type="Proteomes" id="UP000269499">
    <property type="component" value="Unassembled WGS sequence"/>
</dbReference>
<organism evidence="2 3">
    <name type="scientific">Thermoproteota archaeon</name>
    <dbReference type="NCBI Taxonomy" id="2056631"/>
    <lineage>
        <taxon>Archaea</taxon>
        <taxon>Thermoproteota</taxon>
    </lineage>
</organism>